<dbReference type="SUPFAM" id="SSF48452">
    <property type="entry name" value="TPR-like"/>
    <property type="match status" value="2"/>
</dbReference>
<keyword evidence="4" id="KW-0812">Transmembrane</keyword>
<reference evidence="5 6" key="1">
    <citation type="submission" date="2019-08" db="EMBL/GenBank/DDBJ databases">
        <title>Deep-cultivation of Planctomycetes and their phenomic and genomic characterization uncovers novel biology.</title>
        <authorList>
            <person name="Wiegand S."/>
            <person name="Jogler M."/>
            <person name="Boedeker C."/>
            <person name="Pinto D."/>
            <person name="Vollmers J."/>
            <person name="Rivas-Marin E."/>
            <person name="Kohn T."/>
            <person name="Peeters S.H."/>
            <person name="Heuer A."/>
            <person name="Rast P."/>
            <person name="Oberbeckmann S."/>
            <person name="Bunk B."/>
            <person name="Jeske O."/>
            <person name="Meyerdierks A."/>
            <person name="Storesund J.E."/>
            <person name="Kallscheuer N."/>
            <person name="Luecker S."/>
            <person name="Lage O.M."/>
            <person name="Pohl T."/>
            <person name="Merkel B.J."/>
            <person name="Hornburger P."/>
            <person name="Mueller R.-W."/>
            <person name="Bruemmer F."/>
            <person name="Labrenz M."/>
            <person name="Spormann A.M."/>
            <person name="Op den Camp H."/>
            <person name="Overmann J."/>
            <person name="Amann R."/>
            <person name="Jetten M.S.M."/>
            <person name="Mascher T."/>
            <person name="Medema M.H."/>
            <person name="Devos D.P."/>
            <person name="Kaster A.-K."/>
            <person name="Ovreas L."/>
            <person name="Rohde M."/>
            <person name="Galperin M.Y."/>
            <person name="Jogler C."/>
        </authorList>
    </citation>
    <scope>NUCLEOTIDE SEQUENCE [LARGE SCALE GENOMIC DNA]</scope>
    <source>
        <strain evidence="5 6">OJF2</strain>
    </source>
</reference>
<dbReference type="Pfam" id="PF13432">
    <property type="entry name" value="TPR_16"/>
    <property type="match status" value="1"/>
</dbReference>
<gene>
    <name evidence="5" type="ORF">OJF2_38440</name>
</gene>
<accession>A0A5B9W3V3</accession>
<organism evidence="5 6">
    <name type="scientific">Aquisphaera giovannonii</name>
    <dbReference type="NCBI Taxonomy" id="406548"/>
    <lineage>
        <taxon>Bacteria</taxon>
        <taxon>Pseudomonadati</taxon>
        <taxon>Planctomycetota</taxon>
        <taxon>Planctomycetia</taxon>
        <taxon>Isosphaerales</taxon>
        <taxon>Isosphaeraceae</taxon>
        <taxon>Aquisphaera</taxon>
    </lineage>
</organism>
<proteinExistence type="predicted"/>
<dbReference type="AlphaFoldDB" id="A0A5B9W3V3"/>
<evidence type="ECO:0000256" key="3">
    <source>
        <dbReference type="SAM" id="MobiDB-lite"/>
    </source>
</evidence>
<evidence type="ECO:0000256" key="2">
    <source>
        <dbReference type="ARBA" id="ARBA00022803"/>
    </source>
</evidence>
<dbReference type="Gene3D" id="1.25.40.10">
    <property type="entry name" value="Tetratricopeptide repeat domain"/>
    <property type="match status" value="2"/>
</dbReference>
<feature type="region of interest" description="Disordered" evidence="3">
    <location>
        <begin position="429"/>
        <end position="452"/>
    </location>
</feature>
<protein>
    <submittedName>
        <fullName evidence="5">Uncharacterized protein</fullName>
    </submittedName>
</protein>
<keyword evidence="6" id="KW-1185">Reference proteome</keyword>
<keyword evidence="1" id="KW-0677">Repeat</keyword>
<keyword evidence="4" id="KW-0472">Membrane</keyword>
<dbReference type="EMBL" id="CP042997">
    <property type="protein sequence ID" value="QEH35296.1"/>
    <property type="molecule type" value="Genomic_DNA"/>
</dbReference>
<evidence type="ECO:0000313" key="5">
    <source>
        <dbReference type="EMBL" id="QEH35296.1"/>
    </source>
</evidence>
<evidence type="ECO:0000256" key="1">
    <source>
        <dbReference type="ARBA" id="ARBA00022737"/>
    </source>
</evidence>
<keyword evidence="4" id="KW-1133">Transmembrane helix</keyword>
<feature type="transmembrane region" description="Helical" evidence="4">
    <location>
        <begin position="31"/>
        <end position="51"/>
    </location>
</feature>
<keyword evidence="2" id="KW-0802">TPR repeat</keyword>
<dbReference type="Proteomes" id="UP000324233">
    <property type="component" value="Chromosome"/>
</dbReference>
<name>A0A5B9W3V3_9BACT</name>
<dbReference type="PANTHER" id="PTHR45586:SF1">
    <property type="entry name" value="LIPOPOLYSACCHARIDE ASSEMBLY PROTEIN B"/>
    <property type="match status" value="1"/>
</dbReference>
<dbReference type="InterPro" id="IPR011990">
    <property type="entry name" value="TPR-like_helical_dom_sf"/>
</dbReference>
<sequence length="452" mass="49212">MRMRATGARIEVPGPSSTLAHQVKAVQPRSLLLTLIALAVAAASLAAWSFFRDPDPGEARAARLALEGGRLDEASAHLGRWLADQPKSAEAHAVKARLAWARGDYAAALEAMNGARALGHPDDGLVEIRGLLLAKANRPAEAEPLLSKAAASAPRIHPDVADALARIYLGEFRAGRAAEVIGRWMREWPDDARPYYFQTEIDHRNRAGGDVVIGHCRDALARDPGHLPARLRLADYLRLAHRSREAADEYAAYLRQKPDDALALLGAGLNALDLGDPAAATGFLDRALAVAPDDAVALGARASVEVLRHRPEAAMPFLDRAAKADPFDVNIRYQRVLILSQLGRSREAEAERRDLERLRTEVAVFDEIGRQLERHPLDVELRGRAARWLMAHGHEAEAAEWANLVLRSAPSDPAMNRLLADYHRRRGNPGLANFHEAHASPPEASPGRPPGP</sequence>
<dbReference type="Pfam" id="PF14559">
    <property type="entry name" value="TPR_19"/>
    <property type="match status" value="1"/>
</dbReference>
<dbReference type="InterPro" id="IPR051012">
    <property type="entry name" value="CellSynth/LPSAsmb/PSIAsmb"/>
</dbReference>
<dbReference type="KEGG" id="agv:OJF2_38440"/>
<evidence type="ECO:0000313" key="6">
    <source>
        <dbReference type="Proteomes" id="UP000324233"/>
    </source>
</evidence>
<evidence type="ECO:0000256" key="4">
    <source>
        <dbReference type="SAM" id="Phobius"/>
    </source>
</evidence>
<dbReference type="PANTHER" id="PTHR45586">
    <property type="entry name" value="TPR REPEAT-CONTAINING PROTEIN PA4667"/>
    <property type="match status" value="1"/>
</dbReference>
<feature type="compositionally biased region" description="Pro residues" evidence="3">
    <location>
        <begin position="443"/>
        <end position="452"/>
    </location>
</feature>